<gene>
    <name evidence="2" type="ORF">SEVIR_5G238066v2</name>
</gene>
<protein>
    <recommendedName>
        <fullName evidence="4">Secreted protein</fullName>
    </recommendedName>
</protein>
<feature type="chain" id="PRO_5020366918" description="Secreted protein" evidence="1">
    <location>
        <begin position="28"/>
        <end position="75"/>
    </location>
</feature>
<feature type="signal peptide" evidence="1">
    <location>
        <begin position="1"/>
        <end position="27"/>
    </location>
</feature>
<evidence type="ECO:0000256" key="1">
    <source>
        <dbReference type="SAM" id="SignalP"/>
    </source>
</evidence>
<organism evidence="2 3">
    <name type="scientific">Setaria viridis</name>
    <name type="common">Green bristlegrass</name>
    <name type="synonym">Setaria italica subsp. viridis</name>
    <dbReference type="NCBI Taxonomy" id="4556"/>
    <lineage>
        <taxon>Eukaryota</taxon>
        <taxon>Viridiplantae</taxon>
        <taxon>Streptophyta</taxon>
        <taxon>Embryophyta</taxon>
        <taxon>Tracheophyta</taxon>
        <taxon>Spermatophyta</taxon>
        <taxon>Magnoliopsida</taxon>
        <taxon>Liliopsida</taxon>
        <taxon>Poales</taxon>
        <taxon>Poaceae</taxon>
        <taxon>PACMAD clade</taxon>
        <taxon>Panicoideae</taxon>
        <taxon>Panicodae</taxon>
        <taxon>Paniceae</taxon>
        <taxon>Cenchrinae</taxon>
        <taxon>Setaria</taxon>
    </lineage>
</organism>
<name>A0A4U6UJ40_SETVI</name>
<evidence type="ECO:0008006" key="4">
    <source>
        <dbReference type="Google" id="ProtNLM"/>
    </source>
</evidence>
<accession>A0A4U6UJ40</accession>
<dbReference type="EMBL" id="CM016556">
    <property type="protein sequence ID" value="TKW15462.1"/>
    <property type="molecule type" value="Genomic_DNA"/>
</dbReference>
<proteinExistence type="predicted"/>
<evidence type="ECO:0000313" key="3">
    <source>
        <dbReference type="Proteomes" id="UP000298652"/>
    </source>
</evidence>
<evidence type="ECO:0000313" key="2">
    <source>
        <dbReference type="EMBL" id="TKW15462.1"/>
    </source>
</evidence>
<keyword evidence="1" id="KW-0732">Signal</keyword>
<dbReference type="Gramene" id="TKW15462">
    <property type="protein sequence ID" value="TKW15462"/>
    <property type="gene ID" value="SEVIR_5G238066v2"/>
</dbReference>
<reference evidence="2" key="1">
    <citation type="submission" date="2019-03" db="EMBL/GenBank/DDBJ databases">
        <title>WGS assembly of Setaria viridis.</title>
        <authorList>
            <person name="Huang P."/>
            <person name="Jenkins J."/>
            <person name="Grimwood J."/>
            <person name="Barry K."/>
            <person name="Healey A."/>
            <person name="Mamidi S."/>
            <person name="Sreedasyam A."/>
            <person name="Shu S."/>
            <person name="Feldman M."/>
            <person name="Wu J."/>
            <person name="Yu Y."/>
            <person name="Chen C."/>
            <person name="Johnson J."/>
            <person name="Rokhsar D."/>
            <person name="Baxter I."/>
            <person name="Schmutz J."/>
            <person name="Brutnell T."/>
            <person name="Kellogg E."/>
        </authorList>
    </citation>
    <scope>NUCLEOTIDE SEQUENCE [LARGE SCALE GENOMIC DNA]</scope>
</reference>
<keyword evidence="3" id="KW-1185">Reference proteome</keyword>
<sequence length="75" mass="8293">MVSTSTMSPFLLLGTILQALRMAVTLCSPMMVWKGRTATTPTSWIHRTPPTCSMMHLSTGLRHLVLPHDRCVGRA</sequence>
<dbReference type="Proteomes" id="UP000298652">
    <property type="component" value="Chromosome 5"/>
</dbReference>
<dbReference type="AlphaFoldDB" id="A0A4U6UJ40"/>